<dbReference type="EMBL" id="JAEKNR010000060">
    <property type="protein sequence ID" value="MBJ7597398.1"/>
    <property type="molecule type" value="Genomic_DNA"/>
</dbReference>
<dbReference type="PROSITE" id="PS51704">
    <property type="entry name" value="GP_PDE"/>
    <property type="match status" value="1"/>
</dbReference>
<feature type="domain" description="GP-PDE" evidence="1">
    <location>
        <begin position="20"/>
        <end position="249"/>
    </location>
</feature>
<dbReference type="RefSeq" id="WP_338199578.1">
    <property type="nucleotide sequence ID" value="NZ_JAEKNR010000060.1"/>
</dbReference>
<evidence type="ECO:0000313" key="2">
    <source>
        <dbReference type="EMBL" id="MBJ7597398.1"/>
    </source>
</evidence>
<accession>A0A934K849</accession>
<evidence type="ECO:0000313" key="3">
    <source>
        <dbReference type="Proteomes" id="UP000612893"/>
    </source>
</evidence>
<dbReference type="Pfam" id="PF03009">
    <property type="entry name" value="GDPD"/>
    <property type="match status" value="1"/>
</dbReference>
<dbReference type="PANTHER" id="PTHR46211:SF1">
    <property type="entry name" value="GLYCEROPHOSPHODIESTER PHOSPHODIESTERASE, CYTOPLASMIC"/>
    <property type="match status" value="1"/>
</dbReference>
<evidence type="ECO:0000259" key="1">
    <source>
        <dbReference type="PROSITE" id="PS51704"/>
    </source>
</evidence>
<dbReference type="AlphaFoldDB" id="A0A934K849"/>
<name>A0A934K849_9BACT</name>
<keyword evidence="3" id="KW-1185">Reference proteome</keyword>
<protein>
    <submittedName>
        <fullName evidence="2">Glycerophosphodiester phosphodiesterase</fullName>
    </submittedName>
</protein>
<dbReference type="InterPro" id="IPR017946">
    <property type="entry name" value="PLC-like_Pdiesterase_TIM-brl"/>
</dbReference>
<dbReference type="InterPro" id="IPR030395">
    <property type="entry name" value="GP_PDE_dom"/>
</dbReference>
<proteinExistence type="predicted"/>
<sequence>MAQPISVRQLYQRARAGGAPLVGGHRGNPAEQPENTLASFRSAIELGVDMIECDVHLSSDGELVVIHDHTLDRTTNGTGLVWQHTLAELRELDAGAGERLPILAEVCELAREGAVGLCVEIKQIPIPYPGLEEKLTSELEDLGMLDQTAVISFHHGSVKRVKELEPRLSTGVLEGARPLDPAGIMKAALADLYAPHFGAMDAELVEDVHSAGGAVGVWTVDDGAAIAWCKICRPDSVFTNRPREVLPAFTD</sequence>
<comment type="caution">
    <text evidence="2">The sequence shown here is derived from an EMBL/GenBank/DDBJ whole genome shotgun (WGS) entry which is preliminary data.</text>
</comment>
<reference evidence="2" key="1">
    <citation type="submission" date="2020-10" db="EMBL/GenBank/DDBJ databases">
        <title>Ca. Dormibacterota MAGs.</title>
        <authorList>
            <person name="Montgomery K."/>
        </authorList>
    </citation>
    <scope>NUCLEOTIDE SEQUENCE [LARGE SCALE GENOMIC DNA]</scope>
    <source>
        <strain evidence="2">SC8812_S17_10</strain>
    </source>
</reference>
<organism evidence="2 3">
    <name type="scientific">Candidatus Nephthysia bennettiae</name>
    <dbReference type="NCBI Taxonomy" id="3127016"/>
    <lineage>
        <taxon>Bacteria</taxon>
        <taxon>Bacillati</taxon>
        <taxon>Candidatus Dormiibacterota</taxon>
        <taxon>Candidatus Dormibacteria</taxon>
        <taxon>Candidatus Dormibacterales</taxon>
        <taxon>Candidatus Dormibacteraceae</taxon>
        <taxon>Candidatus Nephthysia</taxon>
    </lineage>
</organism>
<dbReference type="PANTHER" id="PTHR46211">
    <property type="entry name" value="GLYCEROPHOSPHORYL DIESTER PHOSPHODIESTERASE"/>
    <property type="match status" value="1"/>
</dbReference>
<dbReference type="Proteomes" id="UP000612893">
    <property type="component" value="Unassembled WGS sequence"/>
</dbReference>
<dbReference type="Gene3D" id="3.20.20.190">
    <property type="entry name" value="Phosphatidylinositol (PI) phosphodiesterase"/>
    <property type="match status" value="1"/>
</dbReference>
<dbReference type="SUPFAM" id="SSF51695">
    <property type="entry name" value="PLC-like phosphodiesterases"/>
    <property type="match status" value="1"/>
</dbReference>
<gene>
    <name evidence="2" type="ORF">JF922_04850</name>
</gene>